<dbReference type="AlphaFoldDB" id="A0AAW1XD87"/>
<organism evidence="1 2">
    <name type="scientific">Rubus argutus</name>
    <name type="common">Southern blackberry</name>
    <dbReference type="NCBI Taxonomy" id="59490"/>
    <lineage>
        <taxon>Eukaryota</taxon>
        <taxon>Viridiplantae</taxon>
        <taxon>Streptophyta</taxon>
        <taxon>Embryophyta</taxon>
        <taxon>Tracheophyta</taxon>
        <taxon>Spermatophyta</taxon>
        <taxon>Magnoliopsida</taxon>
        <taxon>eudicotyledons</taxon>
        <taxon>Gunneridae</taxon>
        <taxon>Pentapetalae</taxon>
        <taxon>rosids</taxon>
        <taxon>fabids</taxon>
        <taxon>Rosales</taxon>
        <taxon>Rosaceae</taxon>
        <taxon>Rosoideae</taxon>
        <taxon>Rosoideae incertae sedis</taxon>
        <taxon>Rubus</taxon>
    </lineage>
</organism>
<name>A0AAW1XD87_RUBAR</name>
<keyword evidence="2" id="KW-1185">Reference proteome</keyword>
<gene>
    <name evidence="1" type="ORF">M0R45_020872</name>
</gene>
<reference evidence="1 2" key="1">
    <citation type="journal article" date="2023" name="G3 (Bethesda)">
        <title>A chromosome-length genome assembly and annotation of blackberry (Rubus argutus, cv. 'Hillquist').</title>
        <authorList>
            <person name="Bruna T."/>
            <person name="Aryal R."/>
            <person name="Dudchenko O."/>
            <person name="Sargent D.J."/>
            <person name="Mead D."/>
            <person name="Buti M."/>
            <person name="Cavallini A."/>
            <person name="Hytonen T."/>
            <person name="Andres J."/>
            <person name="Pham M."/>
            <person name="Weisz D."/>
            <person name="Mascagni F."/>
            <person name="Usai G."/>
            <person name="Natali L."/>
            <person name="Bassil N."/>
            <person name="Fernandez G.E."/>
            <person name="Lomsadze A."/>
            <person name="Armour M."/>
            <person name="Olukolu B."/>
            <person name="Poorten T."/>
            <person name="Britton C."/>
            <person name="Davik J."/>
            <person name="Ashrafi H."/>
            <person name="Aiden E.L."/>
            <person name="Borodovsky M."/>
            <person name="Worthington M."/>
        </authorList>
    </citation>
    <scope>NUCLEOTIDE SEQUENCE [LARGE SCALE GENOMIC DNA]</scope>
    <source>
        <strain evidence="1">PI 553951</strain>
    </source>
</reference>
<dbReference type="EMBL" id="JBEDUW010000004">
    <property type="protein sequence ID" value="KAK9933692.1"/>
    <property type="molecule type" value="Genomic_DNA"/>
</dbReference>
<dbReference type="Proteomes" id="UP001457282">
    <property type="component" value="Unassembled WGS sequence"/>
</dbReference>
<evidence type="ECO:0000313" key="1">
    <source>
        <dbReference type="EMBL" id="KAK9933692.1"/>
    </source>
</evidence>
<protein>
    <submittedName>
        <fullName evidence="1">Uncharacterized protein</fullName>
    </submittedName>
</protein>
<proteinExistence type="predicted"/>
<sequence>MSMAVQLKARLGELIQAAELGLMVVVQRAGFFTVAWCELVRAAGEGEVWDCGKEIRQRRMSSGWVEQWWLGQSAGVSCHDDRD</sequence>
<comment type="caution">
    <text evidence="1">The sequence shown here is derived from an EMBL/GenBank/DDBJ whole genome shotgun (WGS) entry which is preliminary data.</text>
</comment>
<evidence type="ECO:0000313" key="2">
    <source>
        <dbReference type="Proteomes" id="UP001457282"/>
    </source>
</evidence>
<accession>A0AAW1XD87</accession>